<geneLocation type="plasmid" evidence="4">
    <name>pjcm18538 dna</name>
</geneLocation>
<dbReference type="PANTHER" id="PTHR37828:SF1">
    <property type="entry name" value="YCII-RELATED DOMAIN-CONTAINING PROTEIN"/>
    <property type="match status" value="1"/>
</dbReference>
<dbReference type="KEGG" id="marz:MARA_20200"/>
<accession>A0A7I7RVC6</accession>
<dbReference type="AlphaFoldDB" id="A0A7I7RVC6"/>
<organism evidence="3 4">
    <name type="scientific">Mycolicibacterium arabiense</name>
    <dbReference type="NCBI Taxonomy" id="1286181"/>
    <lineage>
        <taxon>Bacteria</taxon>
        <taxon>Bacillati</taxon>
        <taxon>Actinomycetota</taxon>
        <taxon>Actinomycetes</taxon>
        <taxon>Mycobacteriales</taxon>
        <taxon>Mycobacteriaceae</taxon>
        <taxon>Mycolicibacterium</taxon>
    </lineage>
</organism>
<dbReference type="GO" id="GO:0016787">
    <property type="term" value="F:hydrolase activity"/>
    <property type="evidence" value="ECO:0007669"/>
    <property type="project" value="UniProtKB-KW"/>
</dbReference>
<dbReference type="Pfam" id="PF03795">
    <property type="entry name" value="YCII"/>
    <property type="match status" value="1"/>
</dbReference>
<dbReference type="InterPro" id="IPR011008">
    <property type="entry name" value="Dimeric_a/b-barrel"/>
</dbReference>
<dbReference type="SUPFAM" id="SSF54909">
    <property type="entry name" value="Dimeric alpha+beta barrel"/>
    <property type="match status" value="1"/>
</dbReference>
<dbReference type="PANTHER" id="PTHR37828">
    <property type="entry name" value="GSR2449 PROTEIN"/>
    <property type="match status" value="1"/>
</dbReference>
<dbReference type="InterPro" id="IPR005545">
    <property type="entry name" value="YCII"/>
</dbReference>
<gene>
    <name evidence="3" type="ORF">MARA_20200</name>
</gene>
<dbReference type="Gene3D" id="3.30.70.1060">
    <property type="entry name" value="Dimeric alpha+beta barrel"/>
    <property type="match status" value="1"/>
</dbReference>
<comment type="similarity">
    <text evidence="1">Belongs to the YciI family.</text>
</comment>
<protein>
    <submittedName>
        <fullName evidence="3">GTP cyclohydrolase II</fullName>
    </submittedName>
</protein>
<reference evidence="3 4" key="1">
    <citation type="journal article" date="2019" name="Emerg. Microbes Infect.">
        <title>Comprehensive subspecies identification of 175 nontuberculous mycobacteria species based on 7547 genomic profiles.</title>
        <authorList>
            <person name="Matsumoto Y."/>
            <person name="Kinjo T."/>
            <person name="Motooka D."/>
            <person name="Nabeya D."/>
            <person name="Jung N."/>
            <person name="Uechi K."/>
            <person name="Horii T."/>
            <person name="Iida T."/>
            <person name="Fujita J."/>
            <person name="Nakamura S."/>
        </authorList>
    </citation>
    <scope>NUCLEOTIDE SEQUENCE [LARGE SCALE GENOMIC DNA]</scope>
    <source>
        <strain evidence="3 4">JCM 18538</strain>
    </source>
</reference>
<keyword evidence="3" id="KW-0378">Hydrolase</keyword>
<dbReference type="RefSeq" id="WP_163918317.1">
    <property type="nucleotide sequence ID" value="NZ_AP022593.1"/>
</dbReference>
<name>A0A7I7RVC6_9MYCO</name>
<proteinExistence type="inferred from homology"/>
<sequence>MFHVLTLTYVQPLDVIDQTRPAHLEWIDAEIASGRLILAGRQESGAGGVLVTGDITAEEADDLIANDPYQLAGLVDYERVGFNAGKRAPGL</sequence>
<evidence type="ECO:0000313" key="4">
    <source>
        <dbReference type="Proteomes" id="UP000467428"/>
    </source>
</evidence>
<evidence type="ECO:0000256" key="1">
    <source>
        <dbReference type="ARBA" id="ARBA00007689"/>
    </source>
</evidence>
<keyword evidence="4" id="KW-1185">Reference proteome</keyword>
<dbReference type="Proteomes" id="UP000467428">
    <property type="component" value="Chromosome"/>
</dbReference>
<dbReference type="EMBL" id="AP022593">
    <property type="protein sequence ID" value="BBY48552.1"/>
    <property type="molecule type" value="Genomic_DNA"/>
</dbReference>
<evidence type="ECO:0000259" key="2">
    <source>
        <dbReference type="Pfam" id="PF03795"/>
    </source>
</evidence>
<evidence type="ECO:0000313" key="3">
    <source>
        <dbReference type="EMBL" id="BBY48552.1"/>
    </source>
</evidence>
<feature type="domain" description="YCII-related" evidence="2">
    <location>
        <begin position="1"/>
        <end position="76"/>
    </location>
</feature>